<evidence type="ECO:0000259" key="1">
    <source>
        <dbReference type="Pfam" id="PF04601"/>
    </source>
</evidence>
<dbReference type="Pfam" id="PF04601">
    <property type="entry name" value="DUF569"/>
    <property type="match status" value="1"/>
</dbReference>
<feature type="domain" description="DUF569" evidence="1">
    <location>
        <begin position="35"/>
        <end position="168"/>
    </location>
</feature>
<accession>A0AAQ3KXA2</accession>
<keyword evidence="3" id="KW-1185">Reference proteome</keyword>
<evidence type="ECO:0000313" key="2">
    <source>
        <dbReference type="EMBL" id="WOL16797.1"/>
    </source>
</evidence>
<organism evidence="2 3">
    <name type="scientific">Canna indica</name>
    <name type="common">Indian-shot</name>
    <dbReference type="NCBI Taxonomy" id="4628"/>
    <lineage>
        <taxon>Eukaryota</taxon>
        <taxon>Viridiplantae</taxon>
        <taxon>Streptophyta</taxon>
        <taxon>Embryophyta</taxon>
        <taxon>Tracheophyta</taxon>
        <taxon>Spermatophyta</taxon>
        <taxon>Magnoliopsida</taxon>
        <taxon>Liliopsida</taxon>
        <taxon>Zingiberales</taxon>
        <taxon>Cannaceae</taxon>
        <taxon>Canna</taxon>
    </lineage>
</organism>
<proteinExistence type="predicted"/>
<sequence length="168" mass="18911">MSRELEPNRAIASARRIHAATSLTVVVDMTVGPRSVVVRLRSHHDKYLTAEEDEERIIESRNDSAPSAQWEVEFVDKGRTLCFQSCYGRYLVATGEHFLLGLIVKKVMQDYPGAAARLDSSLKWEPLRKRFQVKLKSSAGQFLCSNGSIPPWQNSVTHDLPHCTATQD</sequence>
<dbReference type="SUPFAM" id="SSF50405">
    <property type="entry name" value="Actin-crosslinking proteins"/>
    <property type="match status" value="1"/>
</dbReference>
<name>A0AAQ3KXA2_9LILI</name>
<dbReference type="InterPro" id="IPR007679">
    <property type="entry name" value="DUF569"/>
</dbReference>
<gene>
    <name evidence="2" type="ORF">Cni_G25585</name>
</gene>
<dbReference type="EMBL" id="CP136897">
    <property type="protein sequence ID" value="WOL16797.1"/>
    <property type="molecule type" value="Genomic_DNA"/>
</dbReference>
<reference evidence="2 3" key="1">
    <citation type="submission" date="2023-10" db="EMBL/GenBank/DDBJ databases">
        <title>Chromosome-scale genome assembly provides insights into flower coloration mechanisms of Canna indica.</title>
        <authorList>
            <person name="Li C."/>
        </authorList>
    </citation>
    <scope>NUCLEOTIDE SEQUENCE [LARGE SCALE GENOMIC DNA]</scope>
    <source>
        <tissue evidence="2">Flower</tissue>
    </source>
</reference>
<dbReference type="Gene3D" id="2.80.10.50">
    <property type="match status" value="1"/>
</dbReference>
<dbReference type="Proteomes" id="UP001327560">
    <property type="component" value="Chromosome 8"/>
</dbReference>
<dbReference type="InterPro" id="IPR008999">
    <property type="entry name" value="Actin-crosslinking"/>
</dbReference>
<dbReference type="CDD" id="cd23340">
    <property type="entry name" value="beta-trefoil_FSCN_ACP-like"/>
    <property type="match status" value="1"/>
</dbReference>
<dbReference type="PANTHER" id="PTHR31205">
    <property type="entry name" value="ACTIN CROSS-LINKING PROTEIN (DUF569)"/>
    <property type="match status" value="1"/>
</dbReference>
<dbReference type="PANTHER" id="PTHR31205:SF69">
    <property type="entry name" value="ACTIN CROSS-LINKING PROTEIN (DUF569)"/>
    <property type="match status" value="1"/>
</dbReference>
<evidence type="ECO:0000313" key="3">
    <source>
        <dbReference type="Proteomes" id="UP001327560"/>
    </source>
</evidence>
<protein>
    <recommendedName>
        <fullName evidence="1">DUF569 domain-containing protein</fullName>
    </recommendedName>
</protein>
<dbReference type="AlphaFoldDB" id="A0AAQ3KXA2"/>